<keyword evidence="4" id="KW-1185">Reference proteome</keyword>
<keyword evidence="1" id="KW-0418">Kinase</keyword>
<dbReference type="SUPFAM" id="SSF55874">
    <property type="entry name" value="ATPase domain of HSP90 chaperone/DNA topoisomerase II/histidine kinase"/>
    <property type="match status" value="1"/>
</dbReference>
<dbReference type="SUPFAM" id="SSF52091">
    <property type="entry name" value="SpoIIaa-like"/>
    <property type="match status" value="1"/>
</dbReference>
<dbReference type="GO" id="GO:0004674">
    <property type="term" value="F:protein serine/threonine kinase activity"/>
    <property type="evidence" value="ECO:0007669"/>
    <property type="project" value="UniProtKB-KW"/>
</dbReference>
<dbReference type="CDD" id="cd16936">
    <property type="entry name" value="HATPase_RsbW-like"/>
    <property type="match status" value="1"/>
</dbReference>
<name>A0A1T4XKX2_9BACT</name>
<dbReference type="Pfam" id="PF01740">
    <property type="entry name" value="STAS"/>
    <property type="match status" value="1"/>
</dbReference>
<dbReference type="CDD" id="cd07043">
    <property type="entry name" value="STAS_anti-anti-sigma_factors"/>
    <property type="match status" value="1"/>
</dbReference>
<evidence type="ECO:0000259" key="2">
    <source>
        <dbReference type="PROSITE" id="PS50801"/>
    </source>
</evidence>
<proteinExistence type="predicted"/>
<dbReference type="RefSeq" id="WP_159447206.1">
    <property type="nucleotide sequence ID" value="NZ_FUYC01000011.1"/>
</dbReference>
<sequence>MHVEHDQDGITMELPSDLRLVDQVVEQARKYVREQGVERSPGLGLILRELVNNAIEHGNAGEQDHMVKVRVESVGELRFLVRVEDKGEGFDHSALDLRLSEDPNQERNRGLPMVNAYADELLFEDNGSVVLAYLTVKRETLFETDEEDGVQCITPTGDLSSSVAEPFRSLLVSCLDEGRTRFRFDLSHVSDIDSVALSIFVIFANMVAKRDEDNLLEVVNASEDIREMFHLTRLSRVYSVIEEDGKDGQ</sequence>
<dbReference type="InterPro" id="IPR002645">
    <property type="entry name" value="STAS_dom"/>
</dbReference>
<dbReference type="PANTHER" id="PTHR35526:SF3">
    <property type="entry name" value="ANTI-SIGMA-F FACTOR RSBW"/>
    <property type="match status" value="1"/>
</dbReference>
<dbReference type="Proteomes" id="UP000190027">
    <property type="component" value="Unassembled WGS sequence"/>
</dbReference>
<keyword evidence="1" id="KW-0723">Serine/threonine-protein kinase</keyword>
<dbReference type="AlphaFoldDB" id="A0A1T4XKX2"/>
<evidence type="ECO:0000313" key="4">
    <source>
        <dbReference type="Proteomes" id="UP000190027"/>
    </source>
</evidence>
<dbReference type="InterPro" id="IPR036890">
    <property type="entry name" value="HATPase_C_sf"/>
</dbReference>
<gene>
    <name evidence="3" type="ORF">SAMN02745704_02175</name>
</gene>
<dbReference type="Gene3D" id="3.30.565.10">
    <property type="entry name" value="Histidine kinase-like ATPase, C-terminal domain"/>
    <property type="match status" value="1"/>
</dbReference>
<reference evidence="3 4" key="1">
    <citation type="submission" date="2017-02" db="EMBL/GenBank/DDBJ databases">
        <authorList>
            <person name="Peterson S.W."/>
        </authorList>
    </citation>
    <scope>NUCLEOTIDE SEQUENCE [LARGE SCALE GENOMIC DNA]</scope>
    <source>
        <strain evidence="3 4">DSM 16080</strain>
    </source>
</reference>
<dbReference type="Gene3D" id="3.30.750.24">
    <property type="entry name" value="STAS domain"/>
    <property type="match status" value="1"/>
</dbReference>
<dbReference type="PANTHER" id="PTHR35526">
    <property type="entry name" value="ANTI-SIGMA-F FACTOR RSBW-RELATED"/>
    <property type="match status" value="1"/>
</dbReference>
<evidence type="ECO:0000256" key="1">
    <source>
        <dbReference type="ARBA" id="ARBA00022527"/>
    </source>
</evidence>
<dbReference type="PROSITE" id="PS50801">
    <property type="entry name" value="STAS"/>
    <property type="match status" value="1"/>
</dbReference>
<dbReference type="InterPro" id="IPR036513">
    <property type="entry name" value="STAS_dom_sf"/>
</dbReference>
<dbReference type="Pfam" id="PF13581">
    <property type="entry name" value="HATPase_c_2"/>
    <property type="match status" value="1"/>
</dbReference>
<feature type="domain" description="STAS" evidence="2">
    <location>
        <begin position="140"/>
        <end position="249"/>
    </location>
</feature>
<keyword evidence="1" id="KW-0808">Transferase</keyword>
<organism evidence="3 4">
    <name type="scientific">Paucidesulfovibrio gracilis DSM 16080</name>
    <dbReference type="NCBI Taxonomy" id="1121449"/>
    <lineage>
        <taxon>Bacteria</taxon>
        <taxon>Pseudomonadati</taxon>
        <taxon>Thermodesulfobacteriota</taxon>
        <taxon>Desulfovibrionia</taxon>
        <taxon>Desulfovibrionales</taxon>
        <taxon>Desulfovibrionaceae</taxon>
        <taxon>Paucidesulfovibrio</taxon>
    </lineage>
</organism>
<protein>
    <submittedName>
        <fullName evidence="3">Anti-anti-sigma factor</fullName>
    </submittedName>
</protein>
<accession>A0A1T4XKX2</accession>
<dbReference type="OrthoDB" id="5498655at2"/>
<dbReference type="EMBL" id="FUYC01000011">
    <property type="protein sequence ID" value="SKA89755.1"/>
    <property type="molecule type" value="Genomic_DNA"/>
</dbReference>
<dbReference type="InterPro" id="IPR050267">
    <property type="entry name" value="Anti-sigma-factor_SerPK"/>
</dbReference>
<evidence type="ECO:0000313" key="3">
    <source>
        <dbReference type="EMBL" id="SKA89755.1"/>
    </source>
</evidence>
<dbReference type="InterPro" id="IPR003594">
    <property type="entry name" value="HATPase_dom"/>
</dbReference>
<dbReference type="STRING" id="1121449.SAMN02745704_02175"/>